<name>A0AB37AVX8_9BURK</name>
<dbReference type="EMBL" id="PVFR01000017">
    <property type="protein sequence ID" value="PRE53186.1"/>
    <property type="molecule type" value="Genomic_DNA"/>
</dbReference>
<organism evidence="2 3">
    <name type="scientific">Burkholderia multivorans</name>
    <dbReference type="NCBI Taxonomy" id="87883"/>
    <lineage>
        <taxon>Bacteria</taxon>
        <taxon>Pseudomonadati</taxon>
        <taxon>Pseudomonadota</taxon>
        <taxon>Betaproteobacteria</taxon>
        <taxon>Burkholderiales</taxon>
        <taxon>Burkholderiaceae</taxon>
        <taxon>Burkholderia</taxon>
        <taxon>Burkholderia cepacia complex</taxon>
    </lineage>
</organism>
<evidence type="ECO:0000256" key="1">
    <source>
        <dbReference type="SAM" id="MobiDB-lite"/>
    </source>
</evidence>
<sequence>MANNSVVPLIMNAPEGEGEQHAWCDRGRRATTPESADSSDHRNYDAIIALVCRFGPKPCPSRPSTSAT</sequence>
<reference evidence="2 3" key="1">
    <citation type="submission" date="2018-03" db="EMBL/GenBank/DDBJ databases">
        <authorList>
            <person name="Nguyen K."/>
            <person name="Fouts D."/>
            <person name="Sutton G."/>
        </authorList>
    </citation>
    <scope>NUCLEOTIDE SEQUENCE [LARGE SCALE GENOMIC DNA]</scope>
    <source>
        <strain evidence="2 3">AU14328</strain>
    </source>
</reference>
<feature type="compositionally biased region" description="Basic and acidic residues" evidence="1">
    <location>
        <begin position="18"/>
        <end position="28"/>
    </location>
</feature>
<accession>A0AB37AVX8</accession>
<dbReference type="AlphaFoldDB" id="A0AB37AVX8"/>
<comment type="caution">
    <text evidence="2">The sequence shown here is derived from an EMBL/GenBank/DDBJ whole genome shotgun (WGS) entry which is preliminary data.</text>
</comment>
<dbReference type="Proteomes" id="UP000237811">
    <property type="component" value="Unassembled WGS sequence"/>
</dbReference>
<evidence type="ECO:0000313" key="3">
    <source>
        <dbReference type="Proteomes" id="UP000237811"/>
    </source>
</evidence>
<feature type="region of interest" description="Disordered" evidence="1">
    <location>
        <begin position="1"/>
        <end position="42"/>
    </location>
</feature>
<protein>
    <submittedName>
        <fullName evidence="2">Uncharacterized protein</fullName>
    </submittedName>
</protein>
<evidence type="ECO:0000313" key="2">
    <source>
        <dbReference type="EMBL" id="PRE53186.1"/>
    </source>
</evidence>
<gene>
    <name evidence="2" type="ORF">C6P99_07035</name>
</gene>
<proteinExistence type="predicted"/>